<gene>
    <name evidence="1" type="ORF">MLD38_035144</name>
</gene>
<organism evidence="1 2">
    <name type="scientific">Melastoma candidum</name>
    <dbReference type="NCBI Taxonomy" id="119954"/>
    <lineage>
        <taxon>Eukaryota</taxon>
        <taxon>Viridiplantae</taxon>
        <taxon>Streptophyta</taxon>
        <taxon>Embryophyta</taxon>
        <taxon>Tracheophyta</taxon>
        <taxon>Spermatophyta</taxon>
        <taxon>Magnoliopsida</taxon>
        <taxon>eudicotyledons</taxon>
        <taxon>Gunneridae</taxon>
        <taxon>Pentapetalae</taxon>
        <taxon>rosids</taxon>
        <taxon>malvids</taxon>
        <taxon>Myrtales</taxon>
        <taxon>Melastomataceae</taxon>
        <taxon>Melastomatoideae</taxon>
        <taxon>Melastomateae</taxon>
        <taxon>Melastoma</taxon>
    </lineage>
</organism>
<proteinExistence type="predicted"/>
<name>A0ACB9MDU6_9MYRT</name>
<evidence type="ECO:0000313" key="1">
    <source>
        <dbReference type="EMBL" id="KAI4321806.1"/>
    </source>
</evidence>
<sequence length="95" mass="10962">MARKRRFLSVVMGGVLEDRIVFLFFDDVVLQALRSSREDSFQNARYLLHPSLGIERCWIRVRDYHTLNASLKALPHATLCLAGILGQRIEVLFCQ</sequence>
<evidence type="ECO:0000313" key="2">
    <source>
        <dbReference type="Proteomes" id="UP001057402"/>
    </source>
</evidence>
<protein>
    <submittedName>
        <fullName evidence="1">Uncharacterized protein</fullName>
    </submittedName>
</protein>
<dbReference type="Proteomes" id="UP001057402">
    <property type="component" value="Chromosome 10"/>
</dbReference>
<dbReference type="EMBL" id="CM042889">
    <property type="protein sequence ID" value="KAI4321806.1"/>
    <property type="molecule type" value="Genomic_DNA"/>
</dbReference>
<reference evidence="2" key="1">
    <citation type="journal article" date="2023" name="Front. Plant Sci.">
        <title>Chromosomal-level genome assembly of Melastoma candidum provides insights into trichome evolution.</title>
        <authorList>
            <person name="Zhong Y."/>
            <person name="Wu W."/>
            <person name="Sun C."/>
            <person name="Zou P."/>
            <person name="Liu Y."/>
            <person name="Dai S."/>
            <person name="Zhou R."/>
        </authorList>
    </citation>
    <scope>NUCLEOTIDE SEQUENCE [LARGE SCALE GENOMIC DNA]</scope>
</reference>
<accession>A0ACB9MDU6</accession>
<keyword evidence="2" id="KW-1185">Reference proteome</keyword>
<comment type="caution">
    <text evidence="1">The sequence shown here is derived from an EMBL/GenBank/DDBJ whole genome shotgun (WGS) entry which is preliminary data.</text>
</comment>